<dbReference type="Pfam" id="PF01425">
    <property type="entry name" value="Amidase"/>
    <property type="match status" value="1"/>
</dbReference>
<reference evidence="5 6" key="1">
    <citation type="submission" date="2019-09" db="EMBL/GenBank/DDBJ databases">
        <title>Parvibaculum sedimenti sp. nov., isolated from sediment.</title>
        <authorList>
            <person name="Wang Y."/>
        </authorList>
    </citation>
    <scope>NUCLEOTIDE SEQUENCE [LARGE SCALE GENOMIC DNA]</scope>
    <source>
        <strain evidence="5 6">HXT-9</strain>
    </source>
</reference>
<comment type="function">
    <text evidence="1">Hydrolyzes indole-3-acetamide (IAM) into indole-3-acetic acid (IAA).</text>
</comment>
<dbReference type="InterPro" id="IPR000120">
    <property type="entry name" value="Amidase"/>
</dbReference>
<proteinExistence type="inferred from homology"/>
<dbReference type="AlphaFoldDB" id="A0A6N6VH31"/>
<dbReference type="PANTHER" id="PTHR11895">
    <property type="entry name" value="TRANSAMIDASE"/>
    <property type="match status" value="1"/>
</dbReference>
<dbReference type="EMBL" id="WESC01000009">
    <property type="protein sequence ID" value="KAB7739648.1"/>
    <property type="molecule type" value="Genomic_DNA"/>
</dbReference>
<comment type="similarity">
    <text evidence="2">Belongs to the amidase family.</text>
</comment>
<evidence type="ECO:0000256" key="2">
    <source>
        <dbReference type="ARBA" id="ARBA00009199"/>
    </source>
</evidence>
<gene>
    <name evidence="5" type="ORF">F2P47_11250</name>
</gene>
<protein>
    <recommendedName>
        <fullName evidence="3">Indoleacetamide hydrolase</fullName>
    </recommendedName>
</protein>
<dbReference type="NCBIfam" id="NF005899">
    <property type="entry name" value="PRK07869.1"/>
    <property type="match status" value="1"/>
</dbReference>
<dbReference type="PANTHER" id="PTHR11895:SF7">
    <property type="entry name" value="GLUTAMYL-TRNA(GLN) AMIDOTRANSFERASE SUBUNIT A, MITOCHONDRIAL"/>
    <property type="match status" value="1"/>
</dbReference>
<dbReference type="PROSITE" id="PS00571">
    <property type="entry name" value="AMIDASES"/>
    <property type="match status" value="1"/>
</dbReference>
<evidence type="ECO:0000256" key="1">
    <source>
        <dbReference type="ARBA" id="ARBA00003871"/>
    </source>
</evidence>
<keyword evidence="6" id="KW-1185">Reference proteome</keyword>
<comment type="caution">
    <text evidence="5">The sequence shown here is derived from an EMBL/GenBank/DDBJ whole genome shotgun (WGS) entry which is preliminary data.</text>
</comment>
<sequence>MGISEYASHDALGLAELVKSGQVSAAELAEEAIARIEKHNPTLNAVVTKMYDQGRATAKAPVDGPFKGVPFLLKDILGDFAGVPTQSGSRFMSGVPATRDSTLTARFKKSGVVVLGKTNVPEFGLLPTTESAFYGPAHNPWNPAHSTGGSSGGSAAAVAAGIVPIAHANDGGGSIRIPASCCGLVGLKPTRGRNPLGPDIGDIMGGLIAEHIVSRSVRDTAAMLDCTHGAEAGDPYYAPPVTRPFLDELKQKPGKLRVAYSVTALDGKKVHAEGVKGVEETAKLLADLGHEVVEAAPELPMEMLSGAFMALWASGLAMQIDVHAMMTGRTPSDNELEGLTWGLYQAGKQVTAVQYQMSIAQIQIMSRLMARFMESHDVWLTPTLGSPPLKLGTIDITERDPVAAFAPVLDYVPFTALENATGQPAISLPLHWSADGLPVGIMFAGRFGEEALLLRLAAQLEQARSWKDKRPQIWD</sequence>
<dbReference type="InterPro" id="IPR036928">
    <property type="entry name" value="AS_sf"/>
</dbReference>
<feature type="domain" description="Amidase" evidence="4">
    <location>
        <begin position="27"/>
        <end position="454"/>
    </location>
</feature>
<dbReference type="RefSeq" id="WP_152216457.1">
    <property type="nucleotide sequence ID" value="NZ_JBAQYD010000144.1"/>
</dbReference>
<dbReference type="Proteomes" id="UP000468901">
    <property type="component" value="Unassembled WGS sequence"/>
</dbReference>
<dbReference type="InterPro" id="IPR020556">
    <property type="entry name" value="Amidase_CS"/>
</dbReference>
<evidence type="ECO:0000256" key="3">
    <source>
        <dbReference type="ARBA" id="ARBA00021874"/>
    </source>
</evidence>
<evidence type="ECO:0000313" key="6">
    <source>
        <dbReference type="Proteomes" id="UP000468901"/>
    </source>
</evidence>
<dbReference type="SUPFAM" id="SSF75304">
    <property type="entry name" value="Amidase signature (AS) enzymes"/>
    <property type="match status" value="1"/>
</dbReference>
<accession>A0A6N6VH31</accession>
<evidence type="ECO:0000313" key="5">
    <source>
        <dbReference type="EMBL" id="KAB7739648.1"/>
    </source>
</evidence>
<dbReference type="GO" id="GO:0016787">
    <property type="term" value="F:hydrolase activity"/>
    <property type="evidence" value="ECO:0007669"/>
    <property type="project" value="UniProtKB-KW"/>
</dbReference>
<dbReference type="InterPro" id="IPR023631">
    <property type="entry name" value="Amidase_dom"/>
</dbReference>
<keyword evidence="5" id="KW-0378">Hydrolase</keyword>
<name>A0A6N6VH31_9HYPH</name>
<organism evidence="5 6">
    <name type="scientific">Parvibaculum sedimenti</name>
    <dbReference type="NCBI Taxonomy" id="2608632"/>
    <lineage>
        <taxon>Bacteria</taxon>
        <taxon>Pseudomonadati</taxon>
        <taxon>Pseudomonadota</taxon>
        <taxon>Alphaproteobacteria</taxon>
        <taxon>Hyphomicrobiales</taxon>
        <taxon>Parvibaculaceae</taxon>
        <taxon>Parvibaculum</taxon>
    </lineage>
</organism>
<evidence type="ECO:0000259" key="4">
    <source>
        <dbReference type="Pfam" id="PF01425"/>
    </source>
</evidence>
<dbReference type="Gene3D" id="3.90.1300.10">
    <property type="entry name" value="Amidase signature (AS) domain"/>
    <property type="match status" value="1"/>
</dbReference>